<organism evidence="2">
    <name type="scientific">Sediminibacterium sp. KACHI17</name>
    <dbReference type="NCBI Taxonomy" id="1751071"/>
    <lineage>
        <taxon>Bacteria</taxon>
        <taxon>Pseudomonadati</taxon>
        <taxon>Bacteroidota</taxon>
        <taxon>Chitinophagia</taxon>
        <taxon>Chitinophagales</taxon>
        <taxon>Chitinophagaceae</taxon>
        <taxon>Sediminibacterium</taxon>
    </lineage>
</organism>
<feature type="transmembrane region" description="Helical" evidence="1">
    <location>
        <begin position="53"/>
        <end position="72"/>
    </location>
</feature>
<dbReference type="InterPro" id="IPR022134">
    <property type="entry name" value="DUF3667"/>
</dbReference>
<accession>A0AAT9GK57</accession>
<feature type="transmembrane region" description="Helical" evidence="1">
    <location>
        <begin position="119"/>
        <end position="140"/>
    </location>
</feature>
<keyword evidence="1" id="KW-0472">Membrane</keyword>
<feature type="transmembrane region" description="Helical" evidence="1">
    <location>
        <begin position="183"/>
        <end position="203"/>
    </location>
</feature>
<sequence>MNLHDVLHDAVHYFTHADKGIFTLLKSLVLQPGLVAKEYVEGKRKKHFPPLNFFLIVAAVYLILGSITTKYGNTALQKRYRSNNYASAQQITKPDALKQAEGIKRMEKMVKIGRFFSKYSNYVAMFAAPLISLLIWLLYFKGRYNFTEHLVANLYLIGFTNLFRCMIISPIAILFSIPTENRSLQFGFMLFEVVYRTFFYYRFMGEYNLAGKVKAFLVAAGTAIFWSALIAAIFYFYIVWG</sequence>
<protein>
    <recommendedName>
        <fullName evidence="3">DUF3667 domain-containing protein</fullName>
    </recommendedName>
</protein>
<evidence type="ECO:0000256" key="1">
    <source>
        <dbReference type="SAM" id="Phobius"/>
    </source>
</evidence>
<evidence type="ECO:0008006" key="3">
    <source>
        <dbReference type="Google" id="ProtNLM"/>
    </source>
</evidence>
<gene>
    <name evidence="2" type="ORF">KACHI17_18330</name>
</gene>
<feature type="transmembrane region" description="Helical" evidence="1">
    <location>
        <begin position="215"/>
        <end position="238"/>
    </location>
</feature>
<feature type="transmembrane region" description="Helical" evidence="1">
    <location>
        <begin position="152"/>
        <end position="177"/>
    </location>
</feature>
<evidence type="ECO:0000313" key="2">
    <source>
        <dbReference type="EMBL" id="BFG70952.1"/>
    </source>
</evidence>
<dbReference type="AlphaFoldDB" id="A0AAT9GK57"/>
<proteinExistence type="predicted"/>
<dbReference type="Pfam" id="PF12412">
    <property type="entry name" value="DUF3667"/>
    <property type="match status" value="1"/>
</dbReference>
<dbReference type="EMBL" id="AP029612">
    <property type="protein sequence ID" value="BFG70952.1"/>
    <property type="molecule type" value="Genomic_DNA"/>
</dbReference>
<name>A0AAT9GK57_9BACT</name>
<keyword evidence="1" id="KW-0812">Transmembrane</keyword>
<keyword evidence="1" id="KW-1133">Transmembrane helix</keyword>
<reference evidence="2" key="1">
    <citation type="submission" date="2024-02" db="EMBL/GenBank/DDBJ databases">
        <title>Sediminibacterium planktonica sp. nov. and Sediminibacterium longus sp. nov., isolated from surface lake and river water.</title>
        <authorList>
            <person name="Watanabe K."/>
            <person name="Takemine S."/>
            <person name="Ishii Y."/>
            <person name="Ogata Y."/>
            <person name="Shindo C."/>
            <person name="Suda W."/>
        </authorList>
    </citation>
    <scope>NUCLEOTIDE SEQUENCE</scope>
    <source>
        <strain evidence="2">KACHI17</strain>
    </source>
</reference>